<evidence type="ECO:0000313" key="2">
    <source>
        <dbReference type="EMBL" id="ONK66252.1"/>
    </source>
</evidence>
<feature type="region of interest" description="Disordered" evidence="1">
    <location>
        <begin position="1"/>
        <end position="36"/>
    </location>
</feature>
<dbReference type="Gramene" id="ONK66252">
    <property type="protein sequence ID" value="ONK66252"/>
    <property type="gene ID" value="A4U43_C06F5790"/>
</dbReference>
<dbReference type="AlphaFoldDB" id="A0A5P1EJX6"/>
<gene>
    <name evidence="2" type="ORF">A4U43_C06F5790</name>
</gene>
<accession>A0A5P1EJX6</accession>
<dbReference type="EMBL" id="CM007386">
    <property type="protein sequence ID" value="ONK66252.1"/>
    <property type="molecule type" value="Genomic_DNA"/>
</dbReference>
<evidence type="ECO:0000313" key="3">
    <source>
        <dbReference type="Proteomes" id="UP000243459"/>
    </source>
</evidence>
<proteinExistence type="predicted"/>
<organism evidence="2 3">
    <name type="scientific">Asparagus officinalis</name>
    <name type="common">Garden asparagus</name>
    <dbReference type="NCBI Taxonomy" id="4686"/>
    <lineage>
        <taxon>Eukaryota</taxon>
        <taxon>Viridiplantae</taxon>
        <taxon>Streptophyta</taxon>
        <taxon>Embryophyta</taxon>
        <taxon>Tracheophyta</taxon>
        <taxon>Spermatophyta</taxon>
        <taxon>Magnoliopsida</taxon>
        <taxon>Liliopsida</taxon>
        <taxon>Asparagales</taxon>
        <taxon>Asparagaceae</taxon>
        <taxon>Asparagoideae</taxon>
        <taxon>Asparagus</taxon>
    </lineage>
</organism>
<feature type="compositionally biased region" description="Basic residues" evidence="1">
    <location>
        <begin position="117"/>
        <end position="128"/>
    </location>
</feature>
<feature type="region of interest" description="Disordered" evidence="1">
    <location>
        <begin position="108"/>
        <end position="150"/>
    </location>
</feature>
<name>A0A5P1EJX6_ASPOF</name>
<feature type="compositionally biased region" description="Polar residues" evidence="1">
    <location>
        <begin position="139"/>
        <end position="150"/>
    </location>
</feature>
<feature type="region of interest" description="Disordered" evidence="1">
    <location>
        <begin position="56"/>
        <end position="80"/>
    </location>
</feature>
<reference evidence="3" key="1">
    <citation type="journal article" date="2017" name="Nat. Commun.">
        <title>The asparagus genome sheds light on the origin and evolution of a young Y chromosome.</title>
        <authorList>
            <person name="Harkess A."/>
            <person name="Zhou J."/>
            <person name="Xu C."/>
            <person name="Bowers J.E."/>
            <person name="Van der Hulst R."/>
            <person name="Ayyampalayam S."/>
            <person name="Mercati F."/>
            <person name="Riccardi P."/>
            <person name="McKain M.R."/>
            <person name="Kakrana A."/>
            <person name="Tang H."/>
            <person name="Ray J."/>
            <person name="Groenendijk J."/>
            <person name="Arikit S."/>
            <person name="Mathioni S.M."/>
            <person name="Nakano M."/>
            <person name="Shan H."/>
            <person name="Telgmann-Rauber A."/>
            <person name="Kanno A."/>
            <person name="Yue Z."/>
            <person name="Chen H."/>
            <person name="Li W."/>
            <person name="Chen Y."/>
            <person name="Xu X."/>
            <person name="Zhang Y."/>
            <person name="Luo S."/>
            <person name="Chen H."/>
            <person name="Gao J."/>
            <person name="Mao Z."/>
            <person name="Pires J.C."/>
            <person name="Luo M."/>
            <person name="Kudrna D."/>
            <person name="Wing R.A."/>
            <person name="Meyers B.C."/>
            <person name="Yi K."/>
            <person name="Kong H."/>
            <person name="Lavrijsen P."/>
            <person name="Sunseri F."/>
            <person name="Falavigna A."/>
            <person name="Ye Y."/>
            <person name="Leebens-Mack J.H."/>
            <person name="Chen G."/>
        </authorList>
    </citation>
    <scope>NUCLEOTIDE SEQUENCE [LARGE SCALE GENOMIC DNA]</scope>
    <source>
        <strain evidence="3">cv. DH0086</strain>
    </source>
</reference>
<sequence>MKRGPRPRAQAQGSKPRARPRAPVPPSPSGLPTRCQSTARELVSLTLSRRIKLLPRPPAVDQRRRRALPGAFAPESQARQDSYPLQRLDRHLRCAYACASLRAVRASQHPKTGTKLQHGHAHSRGHARAHIDWPPNPTAPSSLRVSSHDAPSSNSGWAGCLCRGPRHFAPDAVANRFACGPKTPPSPEDLWGSCAGMPQWFAGSKLPAAKLKHHQARTPKQGPEPARSRADLSARSVALAADETCRDERADQLVHLPKPRLTKLQ</sequence>
<protein>
    <submittedName>
        <fullName evidence="2">Uncharacterized protein</fullName>
    </submittedName>
</protein>
<feature type="region of interest" description="Disordered" evidence="1">
    <location>
        <begin position="208"/>
        <end position="235"/>
    </location>
</feature>
<evidence type="ECO:0000256" key="1">
    <source>
        <dbReference type="SAM" id="MobiDB-lite"/>
    </source>
</evidence>
<dbReference type="Proteomes" id="UP000243459">
    <property type="component" value="Chromosome 6"/>
</dbReference>
<keyword evidence="3" id="KW-1185">Reference proteome</keyword>